<dbReference type="SUPFAM" id="SSF46785">
    <property type="entry name" value="Winged helix' DNA-binding domain"/>
    <property type="match status" value="1"/>
</dbReference>
<gene>
    <name evidence="2" type="ORF">HNQ86_000195</name>
</gene>
<reference evidence="2 3" key="1">
    <citation type="submission" date="2020-08" db="EMBL/GenBank/DDBJ databases">
        <title>Genomic Encyclopedia of Type Strains, Phase IV (KMG-IV): sequencing the most valuable type-strain genomes for metagenomic binning, comparative biology and taxonomic classification.</title>
        <authorList>
            <person name="Goeker M."/>
        </authorList>
    </citation>
    <scope>NUCLEOTIDE SEQUENCE [LARGE SCALE GENOMIC DNA]</scope>
    <source>
        <strain evidence="2 3">DSM 107085</strain>
    </source>
</reference>
<sequence>MRFQRAFHHHRFHPFHDQIRACAEDMRAAAGRRHRHSGGRGPGGDDFDFGGSHGGRFGGRVFGHGDLKLVLLTLISERSCHGYELIRIIEDMFDGTYAPSPGAVYPTLTLLEEMGLAHIDESDENGRKRYAITDEGRAFLAEHRTQVEAVMERMQETARAMSRMRSPMDIRHAMRDIKHALMARREHWSGGEAERILAILKRAAREIRGDE</sequence>
<dbReference type="PANTHER" id="PTHR43252:SF7">
    <property type="entry name" value="TRANSCRIPTIONAL REGULATOR YQJI"/>
    <property type="match status" value="1"/>
</dbReference>
<organism evidence="2 3">
    <name type="scientific">Oleiagrimonas soli</name>
    <dbReference type="NCBI Taxonomy" id="1543381"/>
    <lineage>
        <taxon>Bacteria</taxon>
        <taxon>Pseudomonadati</taxon>
        <taxon>Pseudomonadota</taxon>
        <taxon>Gammaproteobacteria</taxon>
        <taxon>Lysobacterales</taxon>
        <taxon>Rhodanobacteraceae</taxon>
        <taxon>Oleiagrimonas</taxon>
    </lineage>
</organism>
<evidence type="ECO:0000313" key="2">
    <source>
        <dbReference type="EMBL" id="MBB6182850.1"/>
    </source>
</evidence>
<dbReference type="InterPro" id="IPR036388">
    <property type="entry name" value="WH-like_DNA-bd_sf"/>
</dbReference>
<feature type="domain" description="Transcription regulator PadR N-terminal" evidence="1">
    <location>
        <begin position="71"/>
        <end position="142"/>
    </location>
</feature>
<protein>
    <submittedName>
        <fullName evidence="2">DNA-binding PadR family transcriptional regulator</fullName>
    </submittedName>
</protein>
<comment type="caution">
    <text evidence="2">The sequence shown here is derived from an EMBL/GenBank/DDBJ whole genome shotgun (WGS) entry which is preliminary data.</text>
</comment>
<dbReference type="Pfam" id="PF03551">
    <property type="entry name" value="PadR"/>
    <property type="match status" value="1"/>
</dbReference>
<evidence type="ECO:0000259" key="1">
    <source>
        <dbReference type="Pfam" id="PF03551"/>
    </source>
</evidence>
<name>A0A841KCY3_9GAMM</name>
<dbReference type="GO" id="GO:0003677">
    <property type="term" value="F:DNA binding"/>
    <property type="evidence" value="ECO:0007669"/>
    <property type="project" value="UniProtKB-KW"/>
</dbReference>
<dbReference type="InterPro" id="IPR005149">
    <property type="entry name" value="Tscrpt_reg_PadR_N"/>
</dbReference>
<dbReference type="EMBL" id="JACHET010000001">
    <property type="protein sequence ID" value="MBB6182850.1"/>
    <property type="molecule type" value="Genomic_DNA"/>
</dbReference>
<proteinExistence type="predicted"/>
<dbReference type="OrthoDB" id="9814826at2"/>
<keyword evidence="2" id="KW-0238">DNA-binding</keyword>
<dbReference type="InterPro" id="IPR036390">
    <property type="entry name" value="WH_DNA-bd_sf"/>
</dbReference>
<dbReference type="Gene3D" id="1.10.10.10">
    <property type="entry name" value="Winged helix-like DNA-binding domain superfamily/Winged helix DNA-binding domain"/>
    <property type="match status" value="1"/>
</dbReference>
<dbReference type="RefSeq" id="WP_052394939.1">
    <property type="nucleotide sequence ID" value="NZ_JACHET010000001.1"/>
</dbReference>
<dbReference type="AlphaFoldDB" id="A0A841KCY3"/>
<evidence type="ECO:0000313" key="3">
    <source>
        <dbReference type="Proteomes" id="UP000560000"/>
    </source>
</evidence>
<accession>A0A841KCY3</accession>
<dbReference type="Proteomes" id="UP000560000">
    <property type="component" value="Unassembled WGS sequence"/>
</dbReference>
<dbReference type="PANTHER" id="PTHR43252">
    <property type="entry name" value="TRANSCRIPTIONAL REGULATOR YQJI"/>
    <property type="match status" value="1"/>
</dbReference>